<organism evidence="12 13">
    <name type="scientific">candidate division GN15 bacterium</name>
    <dbReference type="NCBI Taxonomy" id="2072418"/>
    <lineage>
        <taxon>Bacteria</taxon>
        <taxon>candidate division GN15</taxon>
    </lineage>
</organism>
<evidence type="ECO:0000256" key="4">
    <source>
        <dbReference type="ARBA" id="ARBA00022598"/>
    </source>
</evidence>
<comment type="subcellular location">
    <subcellularLocation>
        <location evidence="1 10">Cytoplasm</location>
    </subcellularLocation>
</comment>
<sequence>MRWSQTYIPTLREQQTEAELISHQLLLRGGYIRKLSAGVYLYLPLMQRVIEKFSRIVREEMNAAGSLEITMSVLCPAEIWQQTGRYNTVGKEQMRMKDRHLHEYVLCGTHEETVTTLIKGEVKSYRQLPLNLYQIQVKFRDEIRPRFGLMRGREFIMKDAYTFDADETSFMKTYERMVEAYFNVFRRAGLDVVKVESDTGAMGGKAAHEFMLLVDTTAGEEVILFCDQCDYAANREKSPLKDPLKPFQDTTLRSKKVVDTPGAATIEEVTAFLKVEAHKLVKTLLYMADGKPVAALVRGDRDLNEIKLKNNLGAIELVMANADQVQQYTGAPVGFAGPVGLKDVLIVVDPMVNEMTNFIVGANQFEKHMVDVNIGRDFKPDRVVDLTLARDGDGCPQCGGTLTAKKGIELGNTFMLGTKYSNSLGAKYLDAEGKEHPIIMGSYGIGITRTPQAALEKYFDDKGIVWPKNIAPYLVEIIPLNFDKESIREAAEKIYSDLHAAGIDALLDDRDERAGVKFNDADLIGMPMRITIGDKSLKEGKVELKARSESEVQLVPVEKIVEAVKLMEGRLP</sequence>
<comment type="function">
    <text evidence="10">Catalyzes the attachment of proline to tRNA(Pro) in a two-step reaction: proline is first activated by ATP to form Pro-AMP and then transferred to the acceptor end of tRNA(Pro). As ProRS can inadvertently accommodate and process non-cognate amino acids such as alanine and cysteine, to avoid such errors it has two additional distinct editing activities against alanine. One activity is designated as 'pretransfer' editing and involves the tRNA(Pro)-independent hydrolysis of activated Ala-AMP. The other activity is designated 'posttransfer' editing and involves deacylation of mischarged Ala-tRNA(Pro). The misacylated Cys-tRNA(Pro) is not edited by ProRS.</text>
</comment>
<reference evidence="12 13" key="1">
    <citation type="journal article" date="2018" name="ISME J.">
        <title>A methanotrophic archaeon couples anaerobic oxidation of methane to Fe(III) reduction.</title>
        <authorList>
            <person name="Cai C."/>
            <person name="Leu A.O."/>
            <person name="Xie G.J."/>
            <person name="Guo J."/>
            <person name="Feng Y."/>
            <person name="Zhao J.X."/>
            <person name="Tyson G.W."/>
            <person name="Yuan Z."/>
            <person name="Hu S."/>
        </authorList>
    </citation>
    <scope>NUCLEOTIDE SEQUENCE [LARGE SCALE GENOMIC DNA]</scope>
    <source>
        <strain evidence="12">FeB_12</strain>
    </source>
</reference>
<dbReference type="InterPro" id="IPR033730">
    <property type="entry name" value="ProRS_core_prok"/>
</dbReference>
<dbReference type="SUPFAM" id="SSF55681">
    <property type="entry name" value="Class II aaRS and biotin synthetases"/>
    <property type="match status" value="1"/>
</dbReference>
<evidence type="ECO:0000256" key="8">
    <source>
        <dbReference type="ARBA" id="ARBA00023146"/>
    </source>
</evidence>
<dbReference type="InterPro" id="IPR007214">
    <property type="entry name" value="YbaK/aa-tRNA-synth-assoc-dom"/>
</dbReference>
<evidence type="ECO:0000313" key="13">
    <source>
        <dbReference type="Proteomes" id="UP000250918"/>
    </source>
</evidence>
<evidence type="ECO:0000256" key="9">
    <source>
        <dbReference type="ARBA" id="ARBA00047671"/>
    </source>
</evidence>
<dbReference type="Pfam" id="PF04073">
    <property type="entry name" value="tRNA_edit"/>
    <property type="match status" value="1"/>
</dbReference>
<dbReference type="Gene3D" id="3.40.50.800">
    <property type="entry name" value="Anticodon-binding domain"/>
    <property type="match status" value="1"/>
</dbReference>
<dbReference type="InterPro" id="IPR002314">
    <property type="entry name" value="aa-tRNA-synt_IIb"/>
</dbReference>
<dbReference type="NCBIfam" id="NF006625">
    <property type="entry name" value="PRK09194.1"/>
    <property type="match status" value="1"/>
</dbReference>
<dbReference type="Gene3D" id="3.30.930.10">
    <property type="entry name" value="Bira Bifunctional Protein, Domain 2"/>
    <property type="match status" value="2"/>
</dbReference>
<evidence type="ECO:0000313" key="12">
    <source>
        <dbReference type="EMBL" id="PWB75971.1"/>
    </source>
</evidence>
<accession>A0A855XB91</accession>
<dbReference type="AlphaFoldDB" id="A0A855XB91"/>
<evidence type="ECO:0000259" key="11">
    <source>
        <dbReference type="PROSITE" id="PS50862"/>
    </source>
</evidence>
<dbReference type="GO" id="GO:0002161">
    <property type="term" value="F:aminoacyl-tRNA deacylase activity"/>
    <property type="evidence" value="ECO:0007669"/>
    <property type="project" value="InterPro"/>
</dbReference>
<evidence type="ECO:0000256" key="3">
    <source>
        <dbReference type="ARBA" id="ARBA00022490"/>
    </source>
</evidence>
<keyword evidence="5 10" id="KW-0547">Nucleotide-binding</keyword>
<dbReference type="GO" id="GO:0004827">
    <property type="term" value="F:proline-tRNA ligase activity"/>
    <property type="evidence" value="ECO:0007669"/>
    <property type="project" value="UniProtKB-UniRule"/>
</dbReference>
<proteinExistence type="inferred from homology"/>
<comment type="caution">
    <text evidence="12">The sequence shown here is derived from an EMBL/GenBank/DDBJ whole genome shotgun (WGS) entry which is preliminary data.</text>
</comment>
<evidence type="ECO:0000256" key="2">
    <source>
        <dbReference type="ARBA" id="ARBA00011738"/>
    </source>
</evidence>
<dbReference type="NCBIfam" id="TIGR00409">
    <property type="entry name" value="proS_fam_II"/>
    <property type="match status" value="1"/>
</dbReference>
<dbReference type="InterPro" id="IPR002316">
    <property type="entry name" value="Pro-tRNA-ligase_IIa"/>
</dbReference>
<evidence type="ECO:0000256" key="1">
    <source>
        <dbReference type="ARBA" id="ARBA00004496"/>
    </source>
</evidence>
<evidence type="ECO:0000256" key="7">
    <source>
        <dbReference type="ARBA" id="ARBA00022917"/>
    </source>
</evidence>
<gene>
    <name evidence="10" type="primary">proS</name>
    <name evidence="12" type="ORF">C3F09_01550</name>
</gene>
<name>A0A855XB91_9BACT</name>
<comment type="catalytic activity">
    <reaction evidence="9 10">
        <text>tRNA(Pro) + L-proline + ATP = L-prolyl-tRNA(Pro) + AMP + diphosphate</text>
        <dbReference type="Rhea" id="RHEA:14305"/>
        <dbReference type="Rhea" id="RHEA-COMP:9700"/>
        <dbReference type="Rhea" id="RHEA-COMP:9702"/>
        <dbReference type="ChEBI" id="CHEBI:30616"/>
        <dbReference type="ChEBI" id="CHEBI:33019"/>
        <dbReference type="ChEBI" id="CHEBI:60039"/>
        <dbReference type="ChEBI" id="CHEBI:78442"/>
        <dbReference type="ChEBI" id="CHEBI:78532"/>
        <dbReference type="ChEBI" id="CHEBI:456215"/>
        <dbReference type="EC" id="6.1.1.15"/>
    </reaction>
</comment>
<dbReference type="HAMAP" id="MF_01569">
    <property type="entry name" value="Pro_tRNA_synth_type1"/>
    <property type="match status" value="1"/>
</dbReference>
<evidence type="ECO:0000256" key="5">
    <source>
        <dbReference type="ARBA" id="ARBA00022741"/>
    </source>
</evidence>
<dbReference type="Pfam" id="PF03129">
    <property type="entry name" value="HGTP_anticodon"/>
    <property type="match status" value="1"/>
</dbReference>
<dbReference type="InterPro" id="IPR006195">
    <property type="entry name" value="aa-tRNA-synth_II"/>
</dbReference>
<keyword evidence="3 10" id="KW-0963">Cytoplasm</keyword>
<feature type="domain" description="Aminoacyl-transfer RNA synthetases class-II family profile" evidence="11">
    <location>
        <begin position="48"/>
        <end position="467"/>
    </location>
</feature>
<dbReference type="GO" id="GO:0005524">
    <property type="term" value="F:ATP binding"/>
    <property type="evidence" value="ECO:0007669"/>
    <property type="project" value="UniProtKB-UniRule"/>
</dbReference>
<evidence type="ECO:0000256" key="6">
    <source>
        <dbReference type="ARBA" id="ARBA00022840"/>
    </source>
</evidence>
<dbReference type="FunFam" id="3.40.50.800:FF:000011">
    <property type="entry name" value="Proline--tRNA ligase"/>
    <property type="match status" value="1"/>
</dbReference>
<dbReference type="EMBL" id="PQAP01000006">
    <property type="protein sequence ID" value="PWB75971.1"/>
    <property type="molecule type" value="Genomic_DNA"/>
</dbReference>
<dbReference type="InterPro" id="IPR023717">
    <property type="entry name" value="Pro-tRNA-Synthase_IIa_type1"/>
</dbReference>
<dbReference type="InterPro" id="IPR004154">
    <property type="entry name" value="Anticodon-bd"/>
</dbReference>
<dbReference type="GO" id="GO:0006433">
    <property type="term" value="P:prolyl-tRNA aminoacylation"/>
    <property type="evidence" value="ECO:0007669"/>
    <property type="project" value="UniProtKB-UniRule"/>
</dbReference>
<protein>
    <recommendedName>
        <fullName evidence="10">Proline--tRNA ligase</fullName>
        <ecNumber evidence="10">6.1.1.15</ecNumber>
    </recommendedName>
    <alternativeName>
        <fullName evidence="10">Prolyl-tRNA synthetase</fullName>
        <shortName evidence="10">ProRS</shortName>
    </alternativeName>
</protein>
<dbReference type="InterPro" id="IPR045864">
    <property type="entry name" value="aa-tRNA-synth_II/BPL/LPL"/>
</dbReference>
<dbReference type="Proteomes" id="UP000250918">
    <property type="component" value="Unassembled WGS sequence"/>
</dbReference>
<dbReference type="SUPFAM" id="SSF52954">
    <property type="entry name" value="Class II aaRS ABD-related"/>
    <property type="match status" value="1"/>
</dbReference>
<dbReference type="SUPFAM" id="SSF55826">
    <property type="entry name" value="YbaK/ProRS associated domain"/>
    <property type="match status" value="1"/>
</dbReference>
<keyword evidence="6 10" id="KW-0067">ATP-binding</keyword>
<keyword evidence="4 10" id="KW-0436">Ligase</keyword>
<dbReference type="EC" id="6.1.1.15" evidence="10"/>
<dbReference type="InterPro" id="IPR004500">
    <property type="entry name" value="Pro-tRNA-synth_IIa_bac-type"/>
</dbReference>
<dbReference type="GO" id="GO:0005829">
    <property type="term" value="C:cytosol"/>
    <property type="evidence" value="ECO:0007669"/>
    <property type="project" value="TreeGrafter"/>
</dbReference>
<dbReference type="CDD" id="cd00861">
    <property type="entry name" value="ProRS_anticodon_short"/>
    <property type="match status" value="1"/>
</dbReference>
<dbReference type="PANTHER" id="PTHR42753">
    <property type="entry name" value="MITOCHONDRIAL RIBOSOME PROTEIN L39/PROLYL-TRNA LIGASE FAMILY MEMBER"/>
    <property type="match status" value="1"/>
</dbReference>
<dbReference type="InterPro" id="IPR050062">
    <property type="entry name" value="Pro-tRNA_synthetase"/>
</dbReference>
<dbReference type="CDD" id="cd00779">
    <property type="entry name" value="ProRS_core_prok"/>
    <property type="match status" value="1"/>
</dbReference>
<dbReference type="PRINTS" id="PR01046">
    <property type="entry name" value="TRNASYNTHPRO"/>
</dbReference>
<comment type="similarity">
    <text evidence="10">Belongs to the class-II aminoacyl-tRNA synthetase family. ProS type 1 subfamily.</text>
</comment>
<dbReference type="PROSITE" id="PS50862">
    <property type="entry name" value="AA_TRNA_LIGASE_II"/>
    <property type="match status" value="1"/>
</dbReference>
<dbReference type="PANTHER" id="PTHR42753:SF2">
    <property type="entry name" value="PROLINE--TRNA LIGASE"/>
    <property type="match status" value="1"/>
</dbReference>
<keyword evidence="8 10" id="KW-0030">Aminoacyl-tRNA synthetase</keyword>
<dbReference type="CDD" id="cd04334">
    <property type="entry name" value="ProRS-INS"/>
    <property type="match status" value="1"/>
</dbReference>
<dbReference type="InterPro" id="IPR044140">
    <property type="entry name" value="ProRS_anticodon_short"/>
</dbReference>
<dbReference type="Gene3D" id="3.90.960.10">
    <property type="entry name" value="YbaK/aminoacyl-tRNA synthetase-associated domain"/>
    <property type="match status" value="1"/>
</dbReference>
<keyword evidence="7 10" id="KW-0648">Protein biosynthesis</keyword>
<dbReference type="InterPro" id="IPR036621">
    <property type="entry name" value="Anticodon-bd_dom_sf"/>
</dbReference>
<evidence type="ECO:0000256" key="10">
    <source>
        <dbReference type="HAMAP-Rule" id="MF_01569"/>
    </source>
</evidence>
<comment type="domain">
    <text evidence="10">Consists of three domains: the N-terminal catalytic domain, the editing domain and the C-terminal anticodon-binding domain.</text>
</comment>
<comment type="subunit">
    <text evidence="2 10">Homodimer.</text>
</comment>
<dbReference type="Pfam" id="PF00587">
    <property type="entry name" value="tRNA-synt_2b"/>
    <property type="match status" value="1"/>
</dbReference>
<dbReference type="InterPro" id="IPR036754">
    <property type="entry name" value="YbaK/aa-tRNA-synt-asso_dom_sf"/>
</dbReference>